<accession>A0A507BZ42</accession>
<keyword evidence="6" id="KW-1185">Reference proteome</keyword>
<gene>
    <name evidence="5" type="ORF">SmJEL517_g04532</name>
</gene>
<evidence type="ECO:0000256" key="3">
    <source>
        <dbReference type="SAM" id="MobiDB-lite"/>
    </source>
</evidence>
<dbReference type="GeneID" id="42005757"/>
<dbReference type="STRING" id="1806994.A0A507BZ42"/>
<evidence type="ECO:0000256" key="2">
    <source>
        <dbReference type="ARBA" id="ARBA00022790"/>
    </source>
</evidence>
<feature type="compositionally biased region" description="Basic and acidic residues" evidence="3">
    <location>
        <begin position="230"/>
        <end position="251"/>
    </location>
</feature>
<sequence>MAESVLVASTAHKLEQFLLLSKSAKGAGCAKLINDALAAPGVYVFGELLEMQNVKELSALPDFEPHYRLLSIFAYGTYQDYKENAATLPPLTPTQVKKLKHLSLVTLSERTRSLNYSSLQTYLDMPNVRELEDLIIDAIYNDVIKGKLDQKKEALEVEYAMGRDLRPNQSTLLLSVLSNWIATSEGLLTALDNKMNSINKEGREYMNEREEWDKKVDVMKSELKAAGPPKRGDEFDGFKFDGGVDRDRGRGGDYGGMDFMPEESGRRATGKRYV</sequence>
<protein>
    <recommendedName>
        <fullName evidence="4">PCI domain-containing protein</fullName>
    </recommendedName>
</protein>
<dbReference type="AlphaFoldDB" id="A0A507BZ42"/>
<reference evidence="5 6" key="1">
    <citation type="journal article" date="2019" name="Sci. Rep.">
        <title>Comparative genomics of chytrid fungi reveal insights into the obligate biotrophic and pathogenic lifestyle of Synchytrium endobioticum.</title>
        <authorList>
            <person name="van de Vossenberg B.T.L.H."/>
            <person name="Warris S."/>
            <person name="Nguyen H.D.T."/>
            <person name="van Gent-Pelzer M.P.E."/>
            <person name="Joly D.L."/>
            <person name="van de Geest H.C."/>
            <person name="Bonants P.J.M."/>
            <person name="Smith D.S."/>
            <person name="Levesque C.A."/>
            <person name="van der Lee T.A.J."/>
        </authorList>
    </citation>
    <scope>NUCLEOTIDE SEQUENCE [LARGE SCALE GENOMIC DNA]</scope>
    <source>
        <strain evidence="5 6">JEL517</strain>
    </source>
</reference>
<dbReference type="RefSeq" id="XP_031023603.1">
    <property type="nucleotide sequence ID" value="XM_031170460.1"/>
</dbReference>
<organism evidence="5 6">
    <name type="scientific">Synchytrium microbalum</name>
    <dbReference type="NCBI Taxonomy" id="1806994"/>
    <lineage>
        <taxon>Eukaryota</taxon>
        <taxon>Fungi</taxon>
        <taxon>Fungi incertae sedis</taxon>
        <taxon>Chytridiomycota</taxon>
        <taxon>Chytridiomycota incertae sedis</taxon>
        <taxon>Chytridiomycetes</taxon>
        <taxon>Synchytriales</taxon>
        <taxon>Synchytriaceae</taxon>
        <taxon>Synchytrium</taxon>
    </lineage>
</organism>
<dbReference type="OrthoDB" id="10265275at2759"/>
<comment type="similarity">
    <text evidence="1">Belongs to the CSN7/EIF3M family. CSN7 subfamily.</text>
</comment>
<evidence type="ECO:0000313" key="6">
    <source>
        <dbReference type="Proteomes" id="UP000319731"/>
    </source>
</evidence>
<dbReference type="Pfam" id="PF01399">
    <property type="entry name" value="PCI"/>
    <property type="match status" value="1"/>
</dbReference>
<feature type="region of interest" description="Disordered" evidence="3">
    <location>
        <begin position="225"/>
        <end position="274"/>
    </location>
</feature>
<dbReference type="EMBL" id="QEAO01000031">
    <property type="protein sequence ID" value="TPX32378.1"/>
    <property type="molecule type" value="Genomic_DNA"/>
</dbReference>
<keyword evidence="2" id="KW-0736">Signalosome</keyword>
<name>A0A507BZ42_9FUNG</name>
<dbReference type="GO" id="GO:0008180">
    <property type="term" value="C:COP9 signalosome"/>
    <property type="evidence" value="ECO:0007669"/>
    <property type="project" value="UniProtKB-KW"/>
</dbReference>
<evidence type="ECO:0000256" key="1">
    <source>
        <dbReference type="ARBA" id="ARBA00008482"/>
    </source>
</evidence>
<proteinExistence type="inferred from homology"/>
<dbReference type="Pfam" id="PF22061">
    <property type="entry name" value="CSN7_HB_subdom"/>
    <property type="match status" value="1"/>
</dbReference>
<dbReference type="InterPro" id="IPR000717">
    <property type="entry name" value="PCI_dom"/>
</dbReference>
<evidence type="ECO:0000259" key="4">
    <source>
        <dbReference type="PROSITE" id="PS50250"/>
    </source>
</evidence>
<dbReference type="SMART" id="SM00088">
    <property type="entry name" value="PINT"/>
    <property type="match status" value="1"/>
</dbReference>
<dbReference type="PROSITE" id="PS50250">
    <property type="entry name" value="PCI"/>
    <property type="match status" value="1"/>
</dbReference>
<dbReference type="PANTHER" id="PTHR15350:SF5">
    <property type="entry name" value="COP9 SIGNALOSOME COMPLEX SUBUNIT 7"/>
    <property type="match status" value="1"/>
</dbReference>
<feature type="domain" description="PCI" evidence="4">
    <location>
        <begin position="1"/>
        <end position="162"/>
    </location>
</feature>
<dbReference type="Proteomes" id="UP000319731">
    <property type="component" value="Unassembled WGS sequence"/>
</dbReference>
<evidence type="ECO:0000313" key="5">
    <source>
        <dbReference type="EMBL" id="TPX32378.1"/>
    </source>
</evidence>
<dbReference type="InterPro" id="IPR045237">
    <property type="entry name" value="COPS7/eIF3m"/>
</dbReference>
<dbReference type="PANTHER" id="PTHR15350">
    <property type="entry name" value="COP9 SIGNALOSOME COMPLEX SUBUNIT 7/DENDRITIC CELL PROTEIN GA17"/>
    <property type="match status" value="1"/>
</dbReference>
<comment type="caution">
    <text evidence="5">The sequence shown here is derived from an EMBL/GenBank/DDBJ whole genome shotgun (WGS) entry which is preliminary data.</text>
</comment>